<evidence type="ECO:0000313" key="3">
    <source>
        <dbReference type="EMBL" id="CAF1015275.1"/>
    </source>
</evidence>
<keyword evidence="4" id="KW-1185">Reference proteome</keyword>
<dbReference type="Pfam" id="PF00024">
    <property type="entry name" value="PAN_1"/>
    <property type="match status" value="1"/>
</dbReference>
<dbReference type="EMBL" id="CAJNOR010000823">
    <property type="protein sequence ID" value="CAF1015275.1"/>
    <property type="molecule type" value="Genomic_DNA"/>
</dbReference>
<dbReference type="Proteomes" id="UP000663828">
    <property type="component" value="Unassembled WGS sequence"/>
</dbReference>
<dbReference type="InterPro" id="IPR003609">
    <property type="entry name" value="Pan_app"/>
</dbReference>
<evidence type="ECO:0000259" key="2">
    <source>
        <dbReference type="Pfam" id="PF00024"/>
    </source>
</evidence>
<organism evidence="3 4">
    <name type="scientific">Adineta ricciae</name>
    <name type="common">Rotifer</name>
    <dbReference type="NCBI Taxonomy" id="249248"/>
    <lineage>
        <taxon>Eukaryota</taxon>
        <taxon>Metazoa</taxon>
        <taxon>Spiralia</taxon>
        <taxon>Gnathifera</taxon>
        <taxon>Rotifera</taxon>
        <taxon>Eurotatoria</taxon>
        <taxon>Bdelloidea</taxon>
        <taxon>Adinetida</taxon>
        <taxon>Adinetidae</taxon>
        <taxon>Adineta</taxon>
    </lineage>
</organism>
<name>A0A814HVU8_ADIRI</name>
<gene>
    <name evidence="3" type="ORF">XAT740_LOCUS13941</name>
</gene>
<comment type="caution">
    <text evidence="3">The sequence shown here is derived from an EMBL/GenBank/DDBJ whole genome shotgun (WGS) entry which is preliminary data.</text>
</comment>
<proteinExistence type="predicted"/>
<reference evidence="3" key="1">
    <citation type="submission" date="2021-02" db="EMBL/GenBank/DDBJ databases">
        <authorList>
            <person name="Nowell W R."/>
        </authorList>
    </citation>
    <scope>NUCLEOTIDE SEQUENCE</scope>
</reference>
<dbReference type="Gene3D" id="3.50.4.10">
    <property type="entry name" value="Hepatocyte Growth Factor"/>
    <property type="match status" value="1"/>
</dbReference>
<feature type="region of interest" description="Disordered" evidence="1">
    <location>
        <begin position="101"/>
        <end position="123"/>
    </location>
</feature>
<evidence type="ECO:0000256" key="1">
    <source>
        <dbReference type="SAM" id="MobiDB-lite"/>
    </source>
</evidence>
<evidence type="ECO:0000313" key="4">
    <source>
        <dbReference type="Proteomes" id="UP000663828"/>
    </source>
</evidence>
<dbReference type="AlphaFoldDB" id="A0A814HVU8"/>
<protein>
    <recommendedName>
        <fullName evidence="2">Apple domain-containing protein</fullName>
    </recommendedName>
</protein>
<sequence>MSSDIRSIQMLIINNKVFQCTQSTCLPFYNLITSDIRRCQINCLNRNECTAVTFHQSTLQCQLFATSINQNTSMSVEINAVTMITIFRSRYSYDLTTILAASSTSSSTSSSPTTSSSTEAPRG</sequence>
<feature type="compositionally biased region" description="Low complexity" evidence="1">
    <location>
        <begin position="102"/>
        <end position="123"/>
    </location>
</feature>
<feature type="domain" description="Apple" evidence="2">
    <location>
        <begin position="33"/>
        <end position="77"/>
    </location>
</feature>
<accession>A0A814HVU8</accession>